<keyword evidence="1" id="KW-1133">Transmembrane helix</keyword>
<dbReference type="RefSeq" id="WP_143720239.1">
    <property type="nucleotide sequence ID" value="NZ_VKDB01000005.1"/>
</dbReference>
<dbReference type="Pfam" id="PF19638">
    <property type="entry name" value="DUF6141"/>
    <property type="match status" value="1"/>
</dbReference>
<proteinExistence type="predicted"/>
<gene>
    <name evidence="2" type="ORF">FNU79_07460</name>
</gene>
<evidence type="ECO:0008006" key="4">
    <source>
        <dbReference type="Google" id="ProtNLM"/>
    </source>
</evidence>
<accession>A0A553V256</accession>
<dbReference type="OrthoDB" id="582675at2"/>
<comment type="caution">
    <text evidence="2">The sequence shown here is derived from an EMBL/GenBank/DDBJ whole genome shotgun (WGS) entry which is preliminary data.</text>
</comment>
<dbReference type="Proteomes" id="UP000316092">
    <property type="component" value="Unassembled WGS sequence"/>
</dbReference>
<evidence type="ECO:0000256" key="1">
    <source>
        <dbReference type="SAM" id="Phobius"/>
    </source>
</evidence>
<dbReference type="AlphaFoldDB" id="A0A553V256"/>
<keyword evidence="1" id="KW-0472">Membrane</keyword>
<dbReference type="EMBL" id="VKDB01000005">
    <property type="protein sequence ID" value="TSA86474.1"/>
    <property type="molecule type" value="Genomic_DNA"/>
</dbReference>
<organism evidence="2 3">
    <name type="scientific">Deinococcus detaillensis</name>
    <dbReference type="NCBI Taxonomy" id="2592048"/>
    <lineage>
        <taxon>Bacteria</taxon>
        <taxon>Thermotogati</taxon>
        <taxon>Deinococcota</taxon>
        <taxon>Deinococci</taxon>
        <taxon>Deinococcales</taxon>
        <taxon>Deinococcaceae</taxon>
        <taxon>Deinococcus</taxon>
    </lineage>
</organism>
<feature type="transmembrane region" description="Helical" evidence="1">
    <location>
        <begin position="50"/>
        <end position="69"/>
    </location>
</feature>
<dbReference type="InterPro" id="IPR046139">
    <property type="entry name" value="DUF6141"/>
</dbReference>
<reference evidence="2 3" key="1">
    <citation type="submission" date="2019-07" db="EMBL/GenBank/DDBJ databases">
        <title>Deinococcus detaillus sp. nov., isolated from humus soil in Antarctica.</title>
        <authorList>
            <person name="Zhang K."/>
        </authorList>
    </citation>
    <scope>NUCLEOTIDE SEQUENCE [LARGE SCALE GENOMIC DNA]</scope>
    <source>
        <strain evidence="2 3">H1</strain>
    </source>
</reference>
<keyword evidence="1" id="KW-0812">Transmembrane</keyword>
<keyword evidence="3" id="KW-1185">Reference proteome</keyword>
<evidence type="ECO:0000313" key="3">
    <source>
        <dbReference type="Proteomes" id="UP000316092"/>
    </source>
</evidence>
<sequence>MGQPDYLEVQPLRRSPAVWLSVPFALLFWVLAFAQLILGVTVGNRPVSNLAMGLLWLGVGVVLPGFFLLSCLKTRVDVRSVTLRLGPFPSRTIPRKQIVRAYARICDPIREYGGWGFRVASGNRRAYLTSGTSGVELELVGGQRVFIGSCCPEELLSALNA</sequence>
<protein>
    <recommendedName>
        <fullName evidence="4">Bacterial Pleckstrin homology domain-containing protein</fullName>
    </recommendedName>
</protein>
<name>A0A553V256_9DEIO</name>
<evidence type="ECO:0000313" key="2">
    <source>
        <dbReference type="EMBL" id="TSA86474.1"/>
    </source>
</evidence>
<feature type="transmembrane region" description="Helical" evidence="1">
    <location>
        <begin position="17"/>
        <end position="38"/>
    </location>
</feature>